<reference evidence="2" key="1">
    <citation type="submission" date="2022-10" db="EMBL/GenBank/DDBJ databases">
        <title>Genome assembly of Pristionchus species.</title>
        <authorList>
            <person name="Yoshida K."/>
            <person name="Sommer R.J."/>
        </authorList>
    </citation>
    <scope>NUCLEOTIDE SEQUENCE [LARGE SCALE GENOMIC DNA]</scope>
    <source>
        <strain evidence="2">RS5460</strain>
    </source>
</reference>
<organism evidence="1 2">
    <name type="scientific">Pristionchus mayeri</name>
    <dbReference type="NCBI Taxonomy" id="1317129"/>
    <lineage>
        <taxon>Eukaryota</taxon>
        <taxon>Metazoa</taxon>
        <taxon>Ecdysozoa</taxon>
        <taxon>Nematoda</taxon>
        <taxon>Chromadorea</taxon>
        <taxon>Rhabditida</taxon>
        <taxon>Rhabditina</taxon>
        <taxon>Diplogasteromorpha</taxon>
        <taxon>Diplogasteroidea</taxon>
        <taxon>Neodiplogasteridae</taxon>
        <taxon>Pristionchus</taxon>
    </lineage>
</organism>
<keyword evidence="2" id="KW-1185">Reference proteome</keyword>
<dbReference type="AlphaFoldDB" id="A0AAN5I1F6"/>
<name>A0AAN5I1F6_9BILA</name>
<dbReference type="Proteomes" id="UP001328107">
    <property type="component" value="Unassembled WGS sequence"/>
</dbReference>
<gene>
    <name evidence="1" type="ORF">PMAYCL1PPCAC_18255</name>
</gene>
<evidence type="ECO:0000313" key="2">
    <source>
        <dbReference type="Proteomes" id="UP001328107"/>
    </source>
</evidence>
<dbReference type="EMBL" id="BTRK01000004">
    <property type="protein sequence ID" value="GMR48060.1"/>
    <property type="molecule type" value="Genomic_DNA"/>
</dbReference>
<evidence type="ECO:0000313" key="1">
    <source>
        <dbReference type="EMBL" id="GMR48060.1"/>
    </source>
</evidence>
<accession>A0AAN5I1F6</accession>
<protein>
    <submittedName>
        <fullName evidence="1">Uncharacterized protein</fullName>
    </submittedName>
</protein>
<proteinExistence type="predicted"/>
<comment type="caution">
    <text evidence="1">The sequence shown here is derived from an EMBL/GenBank/DDBJ whole genome shotgun (WGS) entry which is preliminary data.</text>
</comment>
<sequence length="129" mass="14421">MRVGESSEVRPSHPCCRVNELGRWMRWSCTGEDSFPMDDHSKFIHSLPRIITLKCEDTKCSRPLHNVDPAGACKHHSSHSFRPFHNSSEWVDFLAEWPSSSGLVDAAGTSFVVAHVVAMDVDLDLGSRT</sequence>